<proteinExistence type="inferred from homology"/>
<dbReference type="GO" id="GO:0004575">
    <property type="term" value="F:sucrose alpha-glucosidase activity"/>
    <property type="evidence" value="ECO:0007669"/>
    <property type="project" value="TreeGrafter"/>
</dbReference>
<dbReference type="InterPro" id="IPR012341">
    <property type="entry name" value="6hp_glycosidase-like_sf"/>
</dbReference>
<comment type="similarity">
    <text evidence="2">Belongs to the glycosyl hydrolase 100 family.</text>
</comment>
<keyword evidence="5" id="KW-0119">Carbohydrate metabolism</keyword>
<dbReference type="Proteomes" id="UP000231464">
    <property type="component" value="Unassembled WGS sequence"/>
</dbReference>
<evidence type="ECO:0000259" key="7">
    <source>
        <dbReference type="Pfam" id="PF06202"/>
    </source>
</evidence>
<reference evidence="9" key="1">
    <citation type="submission" date="2017-09" db="EMBL/GenBank/DDBJ databases">
        <title>Depth-based differentiation of microbial function through sediment-hosted aquifers and enrichment of novel symbionts in the deep terrestrial subsurface.</title>
        <authorList>
            <person name="Probst A.J."/>
            <person name="Ladd B."/>
            <person name="Jarett J.K."/>
            <person name="Geller-Mcgrath D.E."/>
            <person name="Sieber C.M.K."/>
            <person name="Emerson J.B."/>
            <person name="Anantharaman K."/>
            <person name="Thomas B.C."/>
            <person name="Malmstrom R."/>
            <person name="Stieglmeier M."/>
            <person name="Klingl A."/>
            <person name="Woyke T."/>
            <person name="Ryan C.M."/>
            <person name="Banfield J.F."/>
        </authorList>
    </citation>
    <scope>NUCLEOTIDE SEQUENCE [LARGE SCALE GENOMIC DNA]</scope>
</reference>
<keyword evidence="4" id="KW-0378">Hydrolase</keyword>
<name>A0A2M6WBG4_9BACT</name>
<comment type="caution">
    <text evidence="8">The sequence shown here is derived from an EMBL/GenBank/DDBJ whole genome shotgun (WGS) entry which is preliminary data.</text>
</comment>
<dbReference type="EC" id="3.2.1.26" evidence="3"/>
<dbReference type="EMBL" id="PFBP01000002">
    <property type="protein sequence ID" value="PIT90150.1"/>
    <property type="molecule type" value="Genomic_DNA"/>
</dbReference>
<dbReference type="InterPro" id="IPR008928">
    <property type="entry name" value="6-hairpin_glycosidase_sf"/>
</dbReference>
<dbReference type="InterPro" id="IPR032790">
    <property type="entry name" value="GDE_C"/>
</dbReference>
<dbReference type="PANTHER" id="PTHR31916">
    <property type="match status" value="1"/>
</dbReference>
<dbReference type="Pfam" id="PF06202">
    <property type="entry name" value="GDE_C"/>
    <property type="match status" value="1"/>
</dbReference>
<keyword evidence="6" id="KW-0326">Glycosidase</keyword>
<comment type="catalytic activity">
    <reaction evidence="1">
        <text>Hydrolysis of terminal non-reducing beta-D-fructofuranoside residues in beta-D-fructofuranosides.</text>
        <dbReference type="EC" id="3.2.1.26"/>
    </reaction>
</comment>
<evidence type="ECO:0000313" key="8">
    <source>
        <dbReference type="EMBL" id="PIT90150.1"/>
    </source>
</evidence>
<protein>
    <recommendedName>
        <fullName evidence="3">beta-fructofuranosidase</fullName>
        <ecNumber evidence="3">3.2.1.26</ecNumber>
    </recommendedName>
</protein>
<dbReference type="Pfam" id="PF12899">
    <property type="entry name" value="Glyco_hydro_100"/>
    <property type="match status" value="1"/>
</dbReference>
<evidence type="ECO:0000256" key="3">
    <source>
        <dbReference type="ARBA" id="ARBA00012758"/>
    </source>
</evidence>
<dbReference type="SUPFAM" id="SSF48208">
    <property type="entry name" value="Six-hairpin glycosidases"/>
    <property type="match status" value="1"/>
</dbReference>
<gene>
    <name evidence="8" type="ORF">COU23_00115</name>
</gene>
<dbReference type="GO" id="GO:0005987">
    <property type="term" value="P:sucrose catabolic process"/>
    <property type="evidence" value="ECO:0007669"/>
    <property type="project" value="TreeGrafter"/>
</dbReference>
<evidence type="ECO:0000256" key="5">
    <source>
        <dbReference type="ARBA" id="ARBA00023277"/>
    </source>
</evidence>
<organism evidence="8 9">
    <name type="scientific">Candidatus Kuenenbacteria bacterium CG10_big_fil_rev_8_21_14_0_10_36_11</name>
    <dbReference type="NCBI Taxonomy" id="1974618"/>
    <lineage>
        <taxon>Bacteria</taxon>
        <taxon>Candidatus Kueneniibacteriota</taxon>
    </lineage>
</organism>
<evidence type="ECO:0000256" key="1">
    <source>
        <dbReference type="ARBA" id="ARBA00000094"/>
    </source>
</evidence>
<dbReference type="GO" id="GO:0033926">
    <property type="term" value="F:endo-alpha-N-acetylgalactosaminidase activity"/>
    <property type="evidence" value="ECO:0007669"/>
    <property type="project" value="InterPro"/>
</dbReference>
<accession>A0A2M6WBG4</accession>
<dbReference type="PANTHER" id="PTHR31916:SF28">
    <property type="entry name" value="NEUTRAL_ALKALINE INVERTASE 3, CHLOROPLASTIC"/>
    <property type="match status" value="1"/>
</dbReference>
<dbReference type="Gene3D" id="1.50.10.10">
    <property type="match status" value="1"/>
</dbReference>
<dbReference type="AlphaFoldDB" id="A0A2M6WBG4"/>
<dbReference type="InterPro" id="IPR024746">
    <property type="entry name" value="Glyco_hydro_100"/>
</dbReference>
<feature type="domain" description="Glycogen debranching enzyme C-terminal" evidence="7">
    <location>
        <begin position="37"/>
        <end position="129"/>
    </location>
</feature>
<evidence type="ECO:0000256" key="6">
    <source>
        <dbReference type="ARBA" id="ARBA00023295"/>
    </source>
</evidence>
<evidence type="ECO:0000256" key="2">
    <source>
        <dbReference type="ARBA" id="ARBA00007671"/>
    </source>
</evidence>
<sequence length="381" mass="43864">MINNNLLKTAKREAINALKHCINKKGLYASGTKDGYLATWSRDLNIAMLGGSLINKDFKKVFKNSLKLLADNQSKSGQIPNCVGDFNIDRNSIVTFTTIDSSLWFIIGEYVYKQAYQDSSLFKKHQRVINKTWFWLICQDTGEDHLPEQHPTSDWQDAFPHKYGHCISTQALYYTALKMAGKNKQALEVKKIVNGQGRKDLKMFDDVRNYYLPYVWKNHDGDREKGHWFDTQGNLLAIITGLADKYQTDKILNYIEKNKINKPYPVKAIYPTMKKEGKEWFSYFNKCDAKTPYHYLNAGIWPYLGGLYVAALVKADKQKEATKELIKLALANKAGQQREWEFNEWLHGLTGQPKGAVYQAWSAGAYLFASECVKKRKIVYF</sequence>
<evidence type="ECO:0000313" key="9">
    <source>
        <dbReference type="Proteomes" id="UP000231464"/>
    </source>
</evidence>
<evidence type="ECO:0000256" key="4">
    <source>
        <dbReference type="ARBA" id="ARBA00022801"/>
    </source>
</evidence>